<reference evidence="3" key="1">
    <citation type="submission" date="2022-11" db="UniProtKB">
        <authorList>
            <consortium name="WormBaseParasite"/>
        </authorList>
    </citation>
    <scope>IDENTIFICATION</scope>
</reference>
<protein>
    <submittedName>
        <fullName evidence="3">Uncharacterized protein</fullName>
    </submittedName>
</protein>
<proteinExistence type="predicted"/>
<evidence type="ECO:0000256" key="1">
    <source>
        <dbReference type="SAM" id="Phobius"/>
    </source>
</evidence>
<dbReference type="WBParaSite" id="PSU_v2.g6918.t1">
    <property type="protein sequence ID" value="PSU_v2.g6918.t1"/>
    <property type="gene ID" value="PSU_v2.g6918"/>
</dbReference>
<keyword evidence="2" id="KW-1185">Reference proteome</keyword>
<name>A0A914Z3I3_9BILA</name>
<sequence>MNISAVEQLAAIRAMKPELKECFPEFFHKMTDHDNSVSISNESRLTQNSSYFLTEQENYLNFAKNGSHFIPLADCSAIFPTTIQLFPSETQILAKEAFPDPEEEEEDGMETCTFIPRVSNNIEYVKFGKNKHKRKIDTIPPTRESVFYSNTLAIIAISIFLLVAMNTYYSFI</sequence>
<dbReference type="AlphaFoldDB" id="A0A914Z3I3"/>
<organism evidence="2 3">
    <name type="scientific">Panagrolaimus superbus</name>
    <dbReference type="NCBI Taxonomy" id="310955"/>
    <lineage>
        <taxon>Eukaryota</taxon>
        <taxon>Metazoa</taxon>
        <taxon>Ecdysozoa</taxon>
        <taxon>Nematoda</taxon>
        <taxon>Chromadorea</taxon>
        <taxon>Rhabditida</taxon>
        <taxon>Tylenchina</taxon>
        <taxon>Panagrolaimomorpha</taxon>
        <taxon>Panagrolaimoidea</taxon>
        <taxon>Panagrolaimidae</taxon>
        <taxon>Panagrolaimus</taxon>
    </lineage>
</organism>
<evidence type="ECO:0000313" key="3">
    <source>
        <dbReference type="WBParaSite" id="PSU_v2.g6918.t1"/>
    </source>
</evidence>
<keyword evidence="1" id="KW-0472">Membrane</keyword>
<keyword evidence="1" id="KW-1133">Transmembrane helix</keyword>
<keyword evidence="1" id="KW-0812">Transmembrane</keyword>
<evidence type="ECO:0000313" key="2">
    <source>
        <dbReference type="Proteomes" id="UP000887577"/>
    </source>
</evidence>
<feature type="transmembrane region" description="Helical" evidence="1">
    <location>
        <begin position="147"/>
        <end position="169"/>
    </location>
</feature>
<accession>A0A914Z3I3</accession>
<dbReference type="Proteomes" id="UP000887577">
    <property type="component" value="Unplaced"/>
</dbReference>